<dbReference type="InterPro" id="IPR037401">
    <property type="entry name" value="SnoaL-like"/>
</dbReference>
<organism evidence="2 3">
    <name type="scientific">Ornithinibacillus bavariensis</name>
    <dbReference type="NCBI Taxonomy" id="545502"/>
    <lineage>
        <taxon>Bacteria</taxon>
        <taxon>Bacillati</taxon>
        <taxon>Bacillota</taxon>
        <taxon>Bacilli</taxon>
        <taxon>Bacillales</taxon>
        <taxon>Bacillaceae</taxon>
        <taxon>Ornithinibacillus</taxon>
    </lineage>
</organism>
<protein>
    <recommendedName>
        <fullName evidence="1">SnoaL-like domain-containing protein</fullName>
    </recommendedName>
</protein>
<sequence>MTFRQALTFHLNSVMKKNITDFDSTIHPVSISLVLGNGKLIQSREEFIRFHEDWFADNDWCIEFEVINTRETEQMASALLYVHYDDFDEKGNPYQLNYYLHLLFENVNGKWLLVFDQNTNIR</sequence>
<dbReference type="SUPFAM" id="SSF54427">
    <property type="entry name" value="NTF2-like"/>
    <property type="match status" value="1"/>
</dbReference>
<comment type="caution">
    <text evidence="2">The sequence shown here is derived from an EMBL/GenBank/DDBJ whole genome shotgun (WGS) entry which is preliminary data.</text>
</comment>
<gene>
    <name evidence="2" type="ORF">J43TS3_04020</name>
</gene>
<reference evidence="2" key="1">
    <citation type="submission" date="2021-03" db="EMBL/GenBank/DDBJ databases">
        <title>Antimicrobial resistance genes in bacteria isolated from Japanese honey, and their potential for conferring macrolide and lincosamide resistance in the American foulbrood pathogen Paenibacillus larvae.</title>
        <authorList>
            <person name="Okamoto M."/>
            <person name="Kumagai M."/>
            <person name="Kanamori H."/>
            <person name="Takamatsu D."/>
        </authorList>
    </citation>
    <scope>NUCLEOTIDE SEQUENCE</scope>
    <source>
        <strain evidence="2">J43TS3</strain>
    </source>
</reference>
<dbReference type="RefSeq" id="WP_212919308.1">
    <property type="nucleotide sequence ID" value="NZ_BORP01000001.1"/>
</dbReference>
<dbReference type="Proteomes" id="UP000676917">
    <property type="component" value="Unassembled WGS sequence"/>
</dbReference>
<evidence type="ECO:0000313" key="3">
    <source>
        <dbReference type="Proteomes" id="UP000676917"/>
    </source>
</evidence>
<keyword evidence="3" id="KW-1185">Reference proteome</keyword>
<proteinExistence type="predicted"/>
<evidence type="ECO:0000259" key="1">
    <source>
        <dbReference type="Pfam" id="PF13474"/>
    </source>
</evidence>
<accession>A0A919X4M3</accession>
<name>A0A919X4M3_9BACI</name>
<dbReference type="Gene3D" id="3.10.450.50">
    <property type="match status" value="1"/>
</dbReference>
<dbReference type="InterPro" id="IPR032710">
    <property type="entry name" value="NTF2-like_dom_sf"/>
</dbReference>
<feature type="domain" description="SnoaL-like" evidence="1">
    <location>
        <begin position="8"/>
        <end position="114"/>
    </location>
</feature>
<evidence type="ECO:0000313" key="2">
    <source>
        <dbReference type="EMBL" id="GIO25791.1"/>
    </source>
</evidence>
<dbReference type="Pfam" id="PF13474">
    <property type="entry name" value="SnoaL_3"/>
    <property type="match status" value="1"/>
</dbReference>
<dbReference type="EMBL" id="BORP01000001">
    <property type="protein sequence ID" value="GIO25791.1"/>
    <property type="molecule type" value="Genomic_DNA"/>
</dbReference>
<dbReference type="AlphaFoldDB" id="A0A919X4M3"/>